<dbReference type="InterPro" id="IPR045629">
    <property type="entry name" value="DUF6232"/>
</dbReference>
<feature type="transmembrane region" description="Helical" evidence="1">
    <location>
        <begin position="66"/>
        <end position="87"/>
    </location>
</feature>
<dbReference type="Proteomes" id="UP001168216">
    <property type="component" value="Unassembled WGS sequence"/>
</dbReference>
<feature type="transmembrane region" description="Helical" evidence="1">
    <location>
        <begin position="40"/>
        <end position="60"/>
    </location>
</feature>
<keyword evidence="1" id="KW-1133">Transmembrane helix</keyword>
<comment type="caution">
    <text evidence="2">The sequence shown here is derived from an EMBL/GenBank/DDBJ whole genome shotgun (WGS) entry which is preliminary data.</text>
</comment>
<accession>A0AAW7HUC7</accession>
<organism evidence="2 3">
    <name type="scientific">Aeromonas bestiarum</name>
    <dbReference type="NCBI Taxonomy" id="105751"/>
    <lineage>
        <taxon>Bacteria</taxon>
        <taxon>Pseudomonadati</taxon>
        <taxon>Pseudomonadota</taxon>
        <taxon>Gammaproteobacteria</taxon>
        <taxon>Aeromonadales</taxon>
        <taxon>Aeromonadaceae</taxon>
        <taxon>Aeromonas</taxon>
    </lineage>
</organism>
<evidence type="ECO:0000256" key="1">
    <source>
        <dbReference type="SAM" id="Phobius"/>
    </source>
</evidence>
<keyword evidence="1" id="KW-0812">Transmembrane</keyword>
<keyword evidence="1" id="KW-0472">Membrane</keyword>
<dbReference type="RefSeq" id="WP_290021517.1">
    <property type="nucleotide sequence ID" value="NZ_JAOPLV010000002.1"/>
</dbReference>
<protein>
    <submittedName>
        <fullName evidence="2">DUF6232 family protein</fullName>
    </submittedName>
</protein>
<reference evidence="2" key="1">
    <citation type="submission" date="2023-08" db="EMBL/GenBank/DDBJ databases">
        <title>WGS of Aeromonas isolates.</title>
        <authorList>
            <person name="Lee H."/>
        </authorList>
    </citation>
    <scope>NUCLEOTIDE SEQUENCE</scope>
    <source>
        <strain evidence="2">SL22</strain>
    </source>
</reference>
<sequence length="133" mass="15357">MYQSSDFDIGGDRLRIKREQYPLAKIVNIKARQSSLTKQLLRTAGIGLIFSFAVWLLPLFNTAPEVTTILAPLLFIAGMLFALLQYARYELLIEVRHGDETGIQWITVARSRRQQDFALFRQQADILTRRLMQ</sequence>
<dbReference type="Pfam" id="PF19744">
    <property type="entry name" value="DUF6232"/>
    <property type="match status" value="1"/>
</dbReference>
<evidence type="ECO:0000313" key="3">
    <source>
        <dbReference type="Proteomes" id="UP001168216"/>
    </source>
</evidence>
<evidence type="ECO:0000313" key="2">
    <source>
        <dbReference type="EMBL" id="MDM5139464.1"/>
    </source>
</evidence>
<dbReference type="AlphaFoldDB" id="A0AAW7HUC7"/>
<dbReference type="EMBL" id="JAOPLV010000002">
    <property type="protein sequence ID" value="MDM5139464.1"/>
    <property type="molecule type" value="Genomic_DNA"/>
</dbReference>
<proteinExistence type="predicted"/>
<gene>
    <name evidence="2" type="ORF">OB959_06580</name>
</gene>
<name>A0AAW7HUC7_9GAMM</name>